<dbReference type="InterPro" id="IPR000210">
    <property type="entry name" value="BTB/POZ_dom"/>
</dbReference>
<dbReference type="PANTHER" id="PTHR24413">
    <property type="entry name" value="SPECKLE-TYPE POZ PROTEIN"/>
    <property type="match status" value="1"/>
</dbReference>
<dbReference type="SUPFAM" id="SSF54695">
    <property type="entry name" value="POZ domain"/>
    <property type="match status" value="1"/>
</dbReference>
<dbReference type="Proteomes" id="UP001153678">
    <property type="component" value="Unassembled WGS sequence"/>
</dbReference>
<dbReference type="Pfam" id="PF00651">
    <property type="entry name" value="BTB"/>
    <property type="match status" value="1"/>
</dbReference>
<sequence length="161" mass="19302">IKAHRIILVSNSEYFGNMLQGGWKEQHMKLIPIKETRFDTFRMILYYLYSGKLMDTSLVTLCDVFRQGDMMMLDDLKDLVARKMKMLINDDTWDEILLLAWKTKDFQLKNIGLEYAFDNWERVKKGMGLTRLFETSIVEQLEELFFVINKRKEMVKWQILN</sequence>
<dbReference type="CDD" id="cd18186">
    <property type="entry name" value="BTB_POZ_ZBTB_KLHL-like"/>
    <property type="match status" value="1"/>
</dbReference>
<reference evidence="2" key="1">
    <citation type="submission" date="2022-08" db="EMBL/GenBank/DDBJ databases">
        <authorList>
            <person name="Kallberg Y."/>
            <person name="Tangrot J."/>
            <person name="Rosling A."/>
        </authorList>
    </citation>
    <scope>NUCLEOTIDE SEQUENCE</scope>
    <source>
        <strain evidence="2">Wild A</strain>
    </source>
</reference>
<accession>A0A9W4T3P4</accession>
<feature type="domain" description="BTB" evidence="1">
    <location>
        <begin position="1"/>
        <end position="57"/>
    </location>
</feature>
<protein>
    <submittedName>
        <fullName evidence="2">690_t:CDS:1</fullName>
    </submittedName>
</protein>
<comment type="caution">
    <text evidence="2">The sequence shown here is derived from an EMBL/GenBank/DDBJ whole genome shotgun (WGS) entry which is preliminary data.</text>
</comment>
<feature type="non-terminal residue" evidence="2">
    <location>
        <position position="1"/>
    </location>
</feature>
<name>A0A9W4T3P4_9GLOM</name>
<evidence type="ECO:0000313" key="3">
    <source>
        <dbReference type="Proteomes" id="UP001153678"/>
    </source>
</evidence>
<dbReference type="AlphaFoldDB" id="A0A9W4T3P4"/>
<evidence type="ECO:0000259" key="1">
    <source>
        <dbReference type="PROSITE" id="PS50097"/>
    </source>
</evidence>
<dbReference type="SMART" id="SM00225">
    <property type="entry name" value="BTB"/>
    <property type="match status" value="1"/>
</dbReference>
<dbReference type="Gene3D" id="3.30.710.10">
    <property type="entry name" value="Potassium Channel Kv1.1, Chain A"/>
    <property type="match status" value="1"/>
</dbReference>
<dbReference type="OrthoDB" id="6359816at2759"/>
<dbReference type="InterPro" id="IPR011333">
    <property type="entry name" value="SKP1/BTB/POZ_sf"/>
</dbReference>
<proteinExistence type="predicted"/>
<dbReference type="EMBL" id="CAMKVN010007276">
    <property type="protein sequence ID" value="CAI2191291.1"/>
    <property type="molecule type" value="Genomic_DNA"/>
</dbReference>
<gene>
    <name evidence="2" type="ORF">FWILDA_LOCUS14999</name>
</gene>
<evidence type="ECO:0000313" key="2">
    <source>
        <dbReference type="EMBL" id="CAI2191291.1"/>
    </source>
</evidence>
<organism evidence="2 3">
    <name type="scientific">Funneliformis geosporum</name>
    <dbReference type="NCBI Taxonomy" id="1117311"/>
    <lineage>
        <taxon>Eukaryota</taxon>
        <taxon>Fungi</taxon>
        <taxon>Fungi incertae sedis</taxon>
        <taxon>Mucoromycota</taxon>
        <taxon>Glomeromycotina</taxon>
        <taxon>Glomeromycetes</taxon>
        <taxon>Glomerales</taxon>
        <taxon>Glomeraceae</taxon>
        <taxon>Funneliformis</taxon>
    </lineage>
</organism>
<keyword evidence="3" id="KW-1185">Reference proteome</keyword>
<dbReference type="PROSITE" id="PS50097">
    <property type="entry name" value="BTB"/>
    <property type="match status" value="1"/>
</dbReference>